<proteinExistence type="predicted"/>
<evidence type="ECO:0000313" key="3">
    <source>
        <dbReference type="Proteomes" id="UP000055024"/>
    </source>
</evidence>
<accession>A0A0V1I838</accession>
<gene>
    <name evidence="2" type="ORF">T11_16009</name>
</gene>
<dbReference type="Proteomes" id="UP000055024">
    <property type="component" value="Unassembled WGS sequence"/>
</dbReference>
<reference evidence="2 3" key="1">
    <citation type="submission" date="2015-01" db="EMBL/GenBank/DDBJ databases">
        <title>Evolution of Trichinella species and genotypes.</title>
        <authorList>
            <person name="Korhonen P.K."/>
            <person name="Edoardo P."/>
            <person name="Giuseppe L.R."/>
            <person name="Gasser R.B."/>
        </authorList>
    </citation>
    <scope>NUCLEOTIDE SEQUENCE [LARGE SCALE GENOMIC DNA]</scope>
    <source>
        <strain evidence="2">ISS1029</strain>
    </source>
</reference>
<feature type="chain" id="PRO_5006879757" description="Secreted protein" evidence="1">
    <location>
        <begin position="20"/>
        <end position="74"/>
    </location>
</feature>
<evidence type="ECO:0008006" key="4">
    <source>
        <dbReference type="Google" id="ProtNLM"/>
    </source>
</evidence>
<dbReference type="AlphaFoldDB" id="A0A0V1I838"/>
<name>A0A0V1I838_9BILA</name>
<keyword evidence="3" id="KW-1185">Reference proteome</keyword>
<keyword evidence="1" id="KW-0732">Signal</keyword>
<sequence length="74" mass="8811">MLCLFYLLNTLDGLSLVYTHSTLNTISPFLQRIVEPCLRNFVAFRYDNIQLEKQQNIYAIFDFKKQKKLPPKKQ</sequence>
<feature type="signal peptide" evidence="1">
    <location>
        <begin position="1"/>
        <end position="19"/>
    </location>
</feature>
<organism evidence="2 3">
    <name type="scientific">Trichinella zimbabwensis</name>
    <dbReference type="NCBI Taxonomy" id="268475"/>
    <lineage>
        <taxon>Eukaryota</taxon>
        <taxon>Metazoa</taxon>
        <taxon>Ecdysozoa</taxon>
        <taxon>Nematoda</taxon>
        <taxon>Enoplea</taxon>
        <taxon>Dorylaimia</taxon>
        <taxon>Trichinellida</taxon>
        <taxon>Trichinellidae</taxon>
        <taxon>Trichinella</taxon>
    </lineage>
</organism>
<dbReference type="EMBL" id="JYDP01000001">
    <property type="protein sequence ID" value="KRZ19027.1"/>
    <property type="molecule type" value="Genomic_DNA"/>
</dbReference>
<evidence type="ECO:0000256" key="1">
    <source>
        <dbReference type="SAM" id="SignalP"/>
    </source>
</evidence>
<protein>
    <recommendedName>
        <fullName evidence="4">Secreted protein</fullName>
    </recommendedName>
</protein>
<comment type="caution">
    <text evidence="2">The sequence shown here is derived from an EMBL/GenBank/DDBJ whole genome shotgun (WGS) entry which is preliminary data.</text>
</comment>
<evidence type="ECO:0000313" key="2">
    <source>
        <dbReference type="EMBL" id="KRZ19027.1"/>
    </source>
</evidence>